<evidence type="ECO:0000313" key="1">
    <source>
        <dbReference type="EMBL" id="AEI07142.1"/>
    </source>
</evidence>
<dbReference type="EMBL" id="CP002826">
    <property type="protein sequence ID" value="AEI07142.1"/>
    <property type="molecule type" value="Genomic_DNA"/>
</dbReference>
<keyword evidence="2" id="KW-1185">Reference proteome</keyword>
<gene>
    <name evidence="1" type="ordered locus">OCA5_c24460</name>
</gene>
<organism evidence="1 2">
    <name type="scientific">Afipia carboxidovorans (strain ATCC 49405 / DSM 1227 / KCTC 32145 / OM5)</name>
    <name type="common">Oligotropha carboxidovorans</name>
    <dbReference type="NCBI Taxonomy" id="504832"/>
    <lineage>
        <taxon>Bacteria</taxon>
        <taxon>Pseudomonadati</taxon>
        <taxon>Pseudomonadota</taxon>
        <taxon>Alphaproteobacteria</taxon>
        <taxon>Hyphomicrobiales</taxon>
        <taxon>Nitrobacteraceae</taxon>
        <taxon>Afipia</taxon>
    </lineage>
</organism>
<protein>
    <submittedName>
        <fullName evidence="1">Uncharacterized protein</fullName>
    </submittedName>
</protein>
<evidence type="ECO:0000313" key="2">
    <source>
        <dbReference type="Proteomes" id="UP000007730"/>
    </source>
</evidence>
<dbReference type="AlphaFoldDB" id="F8C0R6"/>
<dbReference type="HOGENOM" id="CLU_1813850_0_0_5"/>
<dbReference type="Proteomes" id="UP000007730">
    <property type="component" value="Chromosome"/>
</dbReference>
<sequence length="142" mass="14986">MFGSLATMTAAQADQCDMLGLDLSQRTNAVVERKVNVLTVKHPWVGSAGVSYCATAKPGFDATIDTAYPQGTFFDFIGAAGSIVVKARPQKLRDAAVKCTRLALKDPDGLHHLDSLGLELTCNAKSGANGFVTVLITRKTAS</sequence>
<name>F8C0R6_AFIC5</name>
<dbReference type="KEGG" id="ocg:OCA5_c24460"/>
<dbReference type="OrthoDB" id="8272287at2"/>
<reference evidence="1 2" key="1">
    <citation type="journal article" date="2011" name="J. Bacteriol.">
        <title>Complete genome sequences of the chemolithoautotrophic Oligotropha carboxidovorans strains OM4 and OM5.</title>
        <authorList>
            <person name="Volland S."/>
            <person name="Rachinger M."/>
            <person name="Strittmatter A."/>
            <person name="Daniel R."/>
            <person name="Gottschalk G."/>
            <person name="Meyer O."/>
        </authorList>
    </citation>
    <scope>NUCLEOTIDE SEQUENCE [LARGE SCALE GENOMIC DNA]</scope>
    <source>
        <strain evidence="2">ATCC 49405 / DSM 1227 / KCTC 32145 / OM5</strain>
    </source>
</reference>
<proteinExistence type="predicted"/>
<accession>F8C0R6</accession>
<dbReference type="STRING" id="504832.OCA5_c24460"/>